<dbReference type="SUPFAM" id="SSF53383">
    <property type="entry name" value="PLP-dependent transferases"/>
    <property type="match status" value="1"/>
</dbReference>
<keyword evidence="5 8" id="KW-0663">Pyridoxal phosphate</keyword>
<sequence length="404" mass="44698">MLIEQLRKDFPLLHQLVDEQPLCYFDSAATTQKPQSVIDAVSHFYQLENANVHRGAHTLSADATTKYEAVRDKLAQYLNVHRNEIVWTKGATDSLNLVAHGLSEKLTEDDVIVLSPFEHHANIVPWQQAAARTGAKIVVLPASKDGVLDHTASIELIHEVKPTILSICHASNALGNIHDVKSLIEASKSYSTITVVDGAQSFMHLKPDLTQLDCDFFVFSAHKALGPTGLGGLFGRFDLLNSLPVYQTGGEMIDTVSFSGTTFRQAPEKFEPGTPNISGVLGFGAALDYLNNIERDALIEHEHTLYQYLVSRLQDVEGVKIWGDTTHNIGVVSFTYKDEHHFDIATLLNTYGVAVRSGHHCTQPLMTHLNIPGTIRVSLAFYNNKQDIDTFISALLETIEMLEE</sequence>
<comment type="function">
    <text evidence="8">Catalyzes the removal of elemental sulfur and selenium atoms from L-cysteine, L-cystine, L-selenocysteine, and L-selenocystine to produce L-alanine.</text>
</comment>
<dbReference type="InterPro" id="IPR015422">
    <property type="entry name" value="PyrdxlP-dep_Trfase_small"/>
</dbReference>
<dbReference type="EMBL" id="JWIC01000006">
    <property type="protein sequence ID" value="KID56824.1"/>
    <property type="molecule type" value="Genomic_DNA"/>
</dbReference>
<evidence type="ECO:0000313" key="10">
    <source>
        <dbReference type="EMBL" id="KID56824.1"/>
    </source>
</evidence>
<dbReference type="InterPro" id="IPR000192">
    <property type="entry name" value="Aminotrans_V_dom"/>
</dbReference>
<dbReference type="Pfam" id="PF00266">
    <property type="entry name" value="Aminotran_5"/>
    <property type="match status" value="1"/>
</dbReference>
<dbReference type="Gene3D" id="3.40.640.10">
    <property type="entry name" value="Type I PLP-dependent aspartate aminotransferase-like (Major domain)"/>
    <property type="match status" value="1"/>
</dbReference>
<evidence type="ECO:0000259" key="9">
    <source>
        <dbReference type="Pfam" id="PF00266"/>
    </source>
</evidence>
<accession>A0A0C1MII5</accession>
<evidence type="ECO:0000256" key="4">
    <source>
        <dbReference type="ARBA" id="ARBA00022679"/>
    </source>
</evidence>
<dbReference type="NCBIfam" id="TIGR01979">
    <property type="entry name" value="sufS"/>
    <property type="match status" value="1"/>
</dbReference>
<comment type="similarity">
    <text evidence="2 8">Belongs to the class-V pyridoxal-phosphate-dependent aminotransferase family. Csd subfamily.</text>
</comment>
<evidence type="ECO:0000313" key="11">
    <source>
        <dbReference type="Proteomes" id="UP000031327"/>
    </source>
</evidence>
<keyword evidence="4 8" id="KW-0808">Transferase</keyword>
<dbReference type="InterPro" id="IPR015424">
    <property type="entry name" value="PyrdxlP-dep_Trfase"/>
</dbReference>
<evidence type="ECO:0000256" key="7">
    <source>
        <dbReference type="RuleBase" id="RU004504"/>
    </source>
</evidence>
<dbReference type="EC" id="2.8.1.7" evidence="3 8"/>
<evidence type="ECO:0000256" key="3">
    <source>
        <dbReference type="ARBA" id="ARBA00012239"/>
    </source>
</evidence>
<dbReference type="Proteomes" id="UP000031327">
    <property type="component" value="Unassembled WGS sequence"/>
</dbReference>
<dbReference type="PANTHER" id="PTHR43586:SF8">
    <property type="entry name" value="CYSTEINE DESULFURASE 1, CHLOROPLASTIC"/>
    <property type="match status" value="1"/>
</dbReference>
<dbReference type="InterPro" id="IPR020578">
    <property type="entry name" value="Aminotrans_V_PyrdxlP_BS"/>
</dbReference>
<feature type="domain" description="Aminotransferase class V" evidence="9">
    <location>
        <begin position="24"/>
        <end position="391"/>
    </location>
</feature>
<dbReference type="Gene3D" id="3.90.1150.10">
    <property type="entry name" value="Aspartate Aminotransferase, domain 1"/>
    <property type="match status" value="1"/>
</dbReference>
<protein>
    <recommendedName>
        <fullName evidence="3 8">Cysteine desulfurase</fullName>
        <ecNumber evidence="3 8">2.8.1.7</ecNumber>
    </recommendedName>
</protein>
<dbReference type="PROSITE" id="PS00595">
    <property type="entry name" value="AA_TRANSFER_CLASS_5"/>
    <property type="match status" value="1"/>
</dbReference>
<comment type="cofactor">
    <cofactor evidence="1 7">
        <name>pyridoxal 5'-phosphate</name>
        <dbReference type="ChEBI" id="CHEBI:597326"/>
    </cofactor>
</comment>
<gene>
    <name evidence="10" type="ORF">JF50_13055</name>
</gene>
<organism evidence="10 11">
    <name type="scientific">Pseudoalteromonas luteoviolacea</name>
    <dbReference type="NCBI Taxonomy" id="43657"/>
    <lineage>
        <taxon>Bacteria</taxon>
        <taxon>Pseudomonadati</taxon>
        <taxon>Pseudomonadota</taxon>
        <taxon>Gammaproteobacteria</taxon>
        <taxon>Alteromonadales</taxon>
        <taxon>Pseudoalteromonadaceae</taxon>
        <taxon>Pseudoalteromonas</taxon>
    </lineage>
</organism>
<dbReference type="GO" id="GO:0030170">
    <property type="term" value="F:pyridoxal phosphate binding"/>
    <property type="evidence" value="ECO:0007669"/>
    <property type="project" value="UniProtKB-UniRule"/>
</dbReference>
<evidence type="ECO:0000256" key="8">
    <source>
        <dbReference type="RuleBase" id="RU004506"/>
    </source>
</evidence>
<dbReference type="PANTHER" id="PTHR43586">
    <property type="entry name" value="CYSTEINE DESULFURASE"/>
    <property type="match status" value="1"/>
</dbReference>
<dbReference type="OrthoDB" id="9808002at2"/>
<dbReference type="GO" id="GO:0031071">
    <property type="term" value="F:cysteine desulfurase activity"/>
    <property type="evidence" value="ECO:0007669"/>
    <property type="project" value="UniProtKB-UniRule"/>
</dbReference>
<dbReference type="GO" id="GO:0006534">
    <property type="term" value="P:cysteine metabolic process"/>
    <property type="evidence" value="ECO:0007669"/>
    <property type="project" value="UniProtKB-UniRule"/>
</dbReference>
<evidence type="ECO:0000256" key="2">
    <source>
        <dbReference type="ARBA" id="ARBA00010447"/>
    </source>
</evidence>
<evidence type="ECO:0000256" key="1">
    <source>
        <dbReference type="ARBA" id="ARBA00001933"/>
    </source>
</evidence>
<comment type="caution">
    <text evidence="10">The sequence shown here is derived from an EMBL/GenBank/DDBJ whole genome shotgun (WGS) entry which is preliminary data.</text>
</comment>
<evidence type="ECO:0000256" key="5">
    <source>
        <dbReference type="ARBA" id="ARBA00022898"/>
    </source>
</evidence>
<dbReference type="CDD" id="cd06453">
    <property type="entry name" value="SufS_like"/>
    <property type="match status" value="1"/>
</dbReference>
<name>A0A0C1MII5_9GAMM</name>
<dbReference type="AlphaFoldDB" id="A0A0C1MII5"/>
<dbReference type="InterPro" id="IPR015421">
    <property type="entry name" value="PyrdxlP-dep_Trfase_major"/>
</dbReference>
<comment type="catalytic activity">
    <reaction evidence="6 8">
        <text>(sulfur carrier)-H + L-cysteine = (sulfur carrier)-SH + L-alanine</text>
        <dbReference type="Rhea" id="RHEA:43892"/>
        <dbReference type="Rhea" id="RHEA-COMP:14737"/>
        <dbReference type="Rhea" id="RHEA-COMP:14739"/>
        <dbReference type="ChEBI" id="CHEBI:29917"/>
        <dbReference type="ChEBI" id="CHEBI:35235"/>
        <dbReference type="ChEBI" id="CHEBI:57972"/>
        <dbReference type="ChEBI" id="CHEBI:64428"/>
        <dbReference type="EC" id="2.8.1.7"/>
    </reaction>
</comment>
<reference evidence="10 11" key="1">
    <citation type="submission" date="2014-12" db="EMBL/GenBank/DDBJ databases">
        <title>Draft Genome Sequence of Pseudoalteromonas luteoviolacea HI1.</title>
        <authorList>
            <person name="Asahina A.Y."/>
            <person name="Hadfield M.G."/>
        </authorList>
    </citation>
    <scope>NUCLEOTIDE SEQUENCE [LARGE SCALE GENOMIC DNA]</scope>
    <source>
        <strain evidence="10 11">HI1</strain>
    </source>
</reference>
<evidence type="ECO:0000256" key="6">
    <source>
        <dbReference type="ARBA" id="ARBA00050776"/>
    </source>
</evidence>
<proteinExistence type="inferred from homology"/>
<dbReference type="InterPro" id="IPR010970">
    <property type="entry name" value="Cys_dSase_SufS"/>
</dbReference>